<sequence length="345" mass="36560">MTARVLVVYTGGTLGMVPSAQGYVPATGLEDRIRSQLAGIAAVLPAYDLLELDRLIDSANLLPADWQQVGCVLQRHWADYDGFVVLHGTDTMAYTASALSYQLRGCNKPVILTGAQVPLGQPRNDAVDNLTSALILAADRRISEVCIGFRGRLLRGNRSRKVNSMAFEAFDSPNAPPLGRIGIGIDLYEDRLLPPGQPDFCTPDCDPEAVALITLFPGIPARLIDAALDSEQTRGLILQSYGVGNPPNADVAVMDALGNAIDRGVTVVNISQCHQGPVYQGAYATGAELNSLGVVPGHDLTPEAAFTKLHVLLGLDCPVDVIRETMSHPLAGDCTPIQAPGAQSS</sequence>
<evidence type="ECO:0000256" key="2">
    <source>
        <dbReference type="ARBA" id="ARBA00022801"/>
    </source>
</evidence>
<evidence type="ECO:0000259" key="4">
    <source>
        <dbReference type="Pfam" id="PF00710"/>
    </source>
</evidence>
<dbReference type="Gene3D" id="3.40.50.1170">
    <property type="entry name" value="L-asparaginase, N-terminal domain"/>
    <property type="match status" value="1"/>
</dbReference>
<dbReference type="InterPro" id="IPR006033">
    <property type="entry name" value="AsnA_fam"/>
</dbReference>
<dbReference type="PROSITE" id="PS51732">
    <property type="entry name" value="ASN_GLN_ASE_3"/>
    <property type="match status" value="1"/>
</dbReference>
<dbReference type="Proteomes" id="UP000313645">
    <property type="component" value="Unassembled WGS sequence"/>
</dbReference>
<dbReference type="PIRSF" id="PIRSF001220">
    <property type="entry name" value="L-ASNase_gatD"/>
    <property type="match status" value="1"/>
</dbReference>
<dbReference type="PIRSF" id="PIRSF500176">
    <property type="entry name" value="L_ASNase"/>
    <property type="match status" value="1"/>
</dbReference>
<dbReference type="EMBL" id="SJDL01000004">
    <property type="protein sequence ID" value="TBW58433.1"/>
    <property type="molecule type" value="Genomic_DNA"/>
</dbReference>
<dbReference type="InterPro" id="IPR006034">
    <property type="entry name" value="Asparaginase/glutaminase-like"/>
</dbReference>
<dbReference type="EC" id="3.5.1.1" evidence="1"/>
<dbReference type="PANTHER" id="PTHR11707:SF28">
    <property type="entry name" value="60 KDA LYSOPHOSPHOLIPASE"/>
    <property type="match status" value="1"/>
</dbReference>
<dbReference type="SFLD" id="SFLDS00057">
    <property type="entry name" value="Glutaminase/Asparaginase"/>
    <property type="match status" value="1"/>
</dbReference>
<gene>
    <name evidence="6" type="ORF">EZI54_03340</name>
</gene>
<feature type="active site" evidence="3">
    <location>
        <position position="89"/>
    </location>
</feature>
<evidence type="ECO:0000259" key="5">
    <source>
        <dbReference type="Pfam" id="PF17763"/>
    </source>
</evidence>
<dbReference type="InterPro" id="IPR037152">
    <property type="entry name" value="L-asparaginase_N_sf"/>
</dbReference>
<dbReference type="InterPro" id="IPR040919">
    <property type="entry name" value="Asparaginase_C"/>
</dbReference>
<evidence type="ECO:0000313" key="6">
    <source>
        <dbReference type="EMBL" id="TBW58433.1"/>
    </source>
</evidence>
<dbReference type="InterPro" id="IPR027473">
    <property type="entry name" value="L-asparaginase_C"/>
</dbReference>
<evidence type="ECO:0000313" key="7">
    <source>
        <dbReference type="Proteomes" id="UP000313645"/>
    </source>
</evidence>
<dbReference type="Gene3D" id="3.40.50.40">
    <property type="match status" value="1"/>
</dbReference>
<keyword evidence="7" id="KW-1185">Reference proteome</keyword>
<dbReference type="PRINTS" id="PR00139">
    <property type="entry name" value="ASNGLNASE"/>
</dbReference>
<name>A0ABY1ZSK8_9GAMM</name>
<dbReference type="Pfam" id="PF00710">
    <property type="entry name" value="Asparaginase"/>
    <property type="match status" value="1"/>
</dbReference>
<organism evidence="6 7">
    <name type="scientific">Marinobacter halodurans</name>
    <dbReference type="NCBI Taxonomy" id="2528979"/>
    <lineage>
        <taxon>Bacteria</taxon>
        <taxon>Pseudomonadati</taxon>
        <taxon>Pseudomonadota</taxon>
        <taxon>Gammaproteobacteria</taxon>
        <taxon>Pseudomonadales</taxon>
        <taxon>Marinobacteraceae</taxon>
        <taxon>Marinobacter</taxon>
    </lineage>
</organism>
<proteinExistence type="predicted"/>
<keyword evidence="2" id="KW-0378">Hydrolase</keyword>
<dbReference type="RefSeq" id="WP_131479030.1">
    <property type="nucleotide sequence ID" value="NZ_SJDL01000004.1"/>
</dbReference>
<feature type="domain" description="L-asparaginase N-terminal" evidence="4">
    <location>
        <begin position="4"/>
        <end position="190"/>
    </location>
</feature>
<dbReference type="NCBIfam" id="TIGR00519">
    <property type="entry name" value="asnASE_I"/>
    <property type="match status" value="1"/>
</dbReference>
<dbReference type="SUPFAM" id="SSF53774">
    <property type="entry name" value="Glutaminase/Asparaginase"/>
    <property type="match status" value="1"/>
</dbReference>
<protein>
    <recommendedName>
        <fullName evidence="1">asparaginase</fullName>
        <ecNumber evidence="1">3.5.1.1</ecNumber>
    </recommendedName>
</protein>
<evidence type="ECO:0000256" key="3">
    <source>
        <dbReference type="PROSITE-ProRule" id="PRU10100"/>
    </source>
</evidence>
<reference evidence="6 7" key="1">
    <citation type="submission" date="2019-02" db="EMBL/GenBank/DDBJ databases">
        <title>Marinobacter halodurans sp. nov., a marine bacterium isolated from sea tidal flat.</title>
        <authorList>
            <person name="Yoo Y."/>
            <person name="Lee D.W."/>
            <person name="Kim B.S."/>
            <person name="Kim J.-J."/>
        </authorList>
    </citation>
    <scope>NUCLEOTIDE SEQUENCE [LARGE SCALE GENOMIC DNA]</scope>
    <source>
        <strain evidence="6 7">YJ-S3-2</strain>
    </source>
</reference>
<dbReference type="Pfam" id="PF17763">
    <property type="entry name" value="Asparaginase_C"/>
    <property type="match status" value="1"/>
</dbReference>
<dbReference type="InterPro" id="IPR041725">
    <property type="entry name" value="L-asparaginase_I"/>
</dbReference>
<dbReference type="InterPro" id="IPR027475">
    <property type="entry name" value="Asparaginase/glutaminase_AS2"/>
</dbReference>
<comment type="caution">
    <text evidence="6">The sequence shown here is derived from an EMBL/GenBank/DDBJ whole genome shotgun (WGS) entry which is preliminary data.</text>
</comment>
<evidence type="ECO:0000256" key="1">
    <source>
        <dbReference type="ARBA" id="ARBA00012920"/>
    </source>
</evidence>
<accession>A0ABY1ZSK8</accession>
<dbReference type="InterPro" id="IPR036152">
    <property type="entry name" value="Asp/glu_Ase-like_sf"/>
</dbReference>
<dbReference type="CDD" id="cd08963">
    <property type="entry name" value="L-asparaginase_I"/>
    <property type="match status" value="1"/>
</dbReference>
<dbReference type="PANTHER" id="PTHR11707">
    <property type="entry name" value="L-ASPARAGINASE"/>
    <property type="match status" value="1"/>
</dbReference>
<dbReference type="PROSITE" id="PS00917">
    <property type="entry name" value="ASN_GLN_ASE_2"/>
    <property type="match status" value="1"/>
</dbReference>
<feature type="domain" description="Asparaginase/glutaminase C-terminal" evidence="5">
    <location>
        <begin position="210"/>
        <end position="326"/>
    </location>
</feature>
<dbReference type="SMART" id="SM00870">
    <property type="entry name" value="Asparaginase"/>
    <property type="match status" value="1"/>
</dbReference>
<dbReference type="InterPro" id="IPR027474">
    <property type="entry name" value="L-asparaginase_N"/>
</dbReference>